<keyword evidence="3" id="KW-1185">Reference proteome</keyword>
<comment type="caution">
    <text evidence="2">The sequence shown here is derived from an EMBL/GenBank/DDBJ whole genome shotgun (WGS) entry which is preliminary data.</text>
</comment>
<accession>A0ABW1JG99</accession>
<dbReference type="PANTHER" id="PTHR12110:SF48">
    <property type="entry name" value="BLL3656 PROTEIN"/>
    <property type="match status" value="1"/>
</dbReference>
<dbReference type="InterPro" id="IPR036237">
    <property type="entry name" value="Xyl_isomerase-like_sf"/>
</dbReference>
<evidence type="ECO:0000313" key="3">
    <source>
        <dbReference type="Proteomes" id="UP001596189"/>
    </source>
</evidence>
<dbReference type="InterPro" id="IPR013022">
    <property type="entry name" value="Xyl_isomerase-like_TIM-brl"/>
</dbReference>
<organism evidence="2 3">
    <name type="scientific">Angustibacter luteus</name>
    <dbReference type="NCBI Taxonomy" id="658456"/>
    <lineage>
        <taxon>Bacteria</taxon>
        <taxon>Bacillati</taxon>
        <taxon>Actinomycetota</taxon>
        <taxon>Actinomycetes</taxon>
        <taxon>Kineosporiales</taxon>
        <taxon>Kineosporiaceae</taxon>
    </lineage>
</organism>
<evidence type="ECO:0000313" key="2">
    <source>
        <dbReference type="EMBL" id="MFC6008354.1"/>
    </source>
</evidence>
<dbReference type="EMBL" id="JBHSRD010000004">
    <property type="protein sequence ID" value="MFC6008354.1"/>
    <property type="molecule type" value="Genomic_DNA"/>
</dbReference>
<name>A0ABW1JG99_9ACTN</name>
<keyword evidence="2" id="KW-0413">Isomerase</keyword>
<dbReference type="Gene3D" id="3.20.20.150">
    <property type="entry name" value="Divalent-metal-dependent TIM barrel enzymes"/>
    <property type="match status" value="1"/>
</dbReference>
<feature type="domain" description="Xylose isomerase-like TIM barrel" evidence="1">
    <location>
        <begin position="45"/>
        <end position="251"/>
    </location>
</feature>
<sequence length="297" mass="32139">MPRFSEPLGESAPADAELRTATVSARFSLAHLTALKCPPPELVYVAARVGYDSVSLRTIPLGVPGEPEYELASNRELLRKTRVALTATGISVSDIELACIHDDVDVRGYQAAFEVAQSLGARDVLCSIWARDRGFYVDQFAALCELAGRYHLRVNLEFVAIAAVRTLTQAVDVLQAVGAPNSGLLLDAYHVDRAGTRVEDLAALPRHWFNLCQLCDAPAALPQSEEGLRVEVREQRLYLGEGGLDVAGLLALTPPMTYSLEVPNLARLEELGAAEHAARTLDSARRYLGEHPRAAAG</sequence>
<dbReference type="SUPFAM" id="SSF51658">
    <property type="entry name" value="Xylose isomerase-like"/>
    <property type="match status" value="1"/>
</dbReference>
<dbReference type="Proteomes" id="UP001596189">
    <property type="component" value="Unassembled WGS sequence"/>
</dbReference>
<proteinExistence type="predicted"/>
<dbReference type="RefSeq" id="WP_345714951.1">
    <property type="nucleotide sequence ID" value="NZ_BAABFP010000002.1"/>
</dbReference>
<gene>
    <name evidence="2" type="ORF">ACFQDO_14550</name>
</gene>
<dbReference type="Pfam" id="PF01261">
    <property type="entry name" value="AP_endonuc_2"/>
    <property type="match status" value="1"/>
</dbReference>
<reference evidence="3" key="1">
    <citation type="journal article" date="2019" name="Int. J. Syst. Evol. Microbiol.">
        <title>The Global Catalogue of Microorganisms (GCM) 10K type strain sequencing project: providing services to taxonomists for standard genome sequencing and annotation.</title>
        <authorList>
            <consortium name="The Broad Institute Genomics Platform"/>
            <consortium name="The Broad Institute Genome Sequencing Center for Infectious Disease"/>
            <person name="Wu L."/>
            <person name="Ma J."/>
        </authorList>
    </citation>
    <scope>NUCLEOTIDE SEQUENCE [LARGE SCALE GENOMIC DNA]</scope>
    <source>
        <strain evidence="3">KACC 14249</strain>
    </source>
</reference>
<dbReference type="InterPro" id="IPR050312">
    <property type="entry name" value="IolE/XylAMocC-like"/>
</dbReference>
<protein>
    <submittedName>
        <fullName evidence="2">Sugar phosphate isomerase/epimerase</fullName>
    </submittedName>
</protein>
<evidence type="ECO:0000259" key="1">
    <source>
        <dbReference type="Pfam" id="PF01261"/>
    </source>
</evidence>
<dbReference type="GO" id="GO:0016853">
    <property type="term" value="F:isomerase activity"/>
    <property type="evidence" value="ECO:0007669"/>
    <property type="project" value="UniProtKB-KW"/>
</dbReference>
<dbReference type="PANTHER" id="PTHR12110">
    <property type="entry name" value="HYDROXYPYRUVATE ISOMERASE"/>
    <property type="match status" value="1"/>
</dbReference>